<dbReference type="Proteomes" id="UP001157006">
    <property type="component" value="Chromosome 2"/>
</dbReference>
<proteinExistence type="predicted"/>
<dbReference type="EMBL" id="OX451737">
    <property type="protein sequence ID" value="CAI8597408.1"/>
    <property type="molecule type" value="Genomic_DNA"/>
</dbReference>
<reference evidence="1 2" key="1">
    <citation type="submission" date="2023-01" db="EMBL/GenBank/DDBJ databases">
        <authorList>
            <person name="Kreplak J."/>
        </authorList>
    </citation>
    <scope>NUCLEOTIDE SEQUENCE [LARGE SCALE GENOMIC DNA]</scope>
</reference>
<accession>A0AAV0ZJQ7</accession>
<organism evidence="1 2">
    <name type="scientific">Vicia faba</name>
    <name type="common">Broad bean</name>
    <name type="synonym">Faba vulgaris</name>
    <dbReference type="NCBI Taxonomy" id="3906"/>
    <lineage>
        <taxon>Eukaryota</taxon>
        <taxon>Viridiplantae</taxon>
        <taxon>Streptophyta</taxon>
        <taxon>Embryophyta</taxon>
        <taxon>Tracheophyta</taxon>
        <taxon>Spermatophyta</taxon>
        <taxon>Magnoliopsida</taxon>
        <taxon>eudicotyledons</taxon>
        <taxon>Gunneridae</taxon>
        <taxon>Pentapetalae</taxon>
        <taxon>rosids</taxon>
        <taxon>fabids</taxon>
        <taxon>Fabales</taxon>
        <taxon>Fabaceae</taxon>
        <taxon>Papilionoideae</taxon>
        <taxon>50 kb inversion clade</taxon>
        <taxon>NPAAA clade</taxon>
        <taxon>Hologalegina</taxon>
        <taxon>IRL clade</taxon>
        <taxon>Fabeae</taxon>
        <taxon>Vicia</taxon>
    </lineage>
</organism>
<evidence type="ECO:0000313" key="2">
    <source>
        <dbReference type="Proteomes" id="UP001157006"/>
    </source>
</evidence>
<dbReference type="AlphaFoldDB" id="A0AAV0ZJQ7"/>
<gene>
    <name evidence="1" type="ORF">VFH_II080280</name>
</gene>
<name>A0AAV0ZJQ7_VICFA</name>
<evidence type="ECO:0000313" key="1">
    <source>
        <dbReference type="EMBL" id="CAI8597408.1"/>
    </source>
</evidence>
<protein>
    <submittedName>
        <fullName evidence="1">Uncharacterized protein</fullName>
    </submittedName>
</protein>
<keyword evidence="2" id="KW-1185">Reference proteome</keyword>
<sequence length="106" mass="12217">MENPWFRRGLYPKTIQMKKEITDVADDEIAAVKPTHALAQPTYLNAFYILSLSFSQGRHGGMMKLETPRECRKEPLIICAEIFEFAPSLDIYLRVMNIPLIECLDI</sequence>